<evidence type="ECO:0000256" key="4">
    <source>
        <dbReference type="ARBA" id="ARBA00023163"/>
    </source>
</evidence>
<dbReference type="Gene3D" id="3.40.50.280">
    <property type="entry name" value="Cobalamin-binding domain"/>
    <property type="match status" value="1"/>
</dbReference>
<feature type="domain" description="B12-binding" evidence="6">
    <location>
        <begin position="183"/>
        <end position="308"/>
    </location>
</feature>
<dbReference type="InterPro" id="IPR009061">
    <property type="entry name" value="DNA-bd_dom_put_sf"/>
</dbReference>
<dbReference type="GO" id="GO:0003677">
    <property type="term" value="F:DNA binding"/>
    <property type="evidence" value="ECO:0007669"/>
    <property type="project" value="UniProtKB-KW"/>
</dbReference>
<evidence type="ECO:0000256" key="2">
    <source>
        <dbReference type="ARBA" id="ARBA00023015"/>
    </source>
</evidence>
<evidence type="ECO:0000256" key="1">
    <source>
        <dbReference type="ARBA" id="ARBA00022491"/>
    </source>
</evidence>
<keyword evidence="8" id="KW-1185">Reference proteome</keyword>
<feature type="domain" description="HTH merR-type" evidence="5">
    <location>
        <begin position="6"/>
        <end position="63"/>
    </location>
</feature>
<organism evidence="7 8">
    <name type="scientific">Zemynaea arenosa</name>
    <dbReference type="NCBI Taxonomy" id="2561931"/>
    <lineage>
        <taxon>Bacteria</taxon>
        <taxon>Pseudomonadati</taxon>
        <taxon>Pseudomonadota</taxon>
        <taxon>Betaproteobacteria</taxon>
        <taxon>Burkholderiales</taxon>
        <taxon>Oxalobacteraceae</taxon>
        <taxon>Telluria group</taxon>
        <taxon>Zemynaea</taxon>
    </lineage>
</organism>
<keyword evidence="4" id="KW-0804">Transcription</keyword>
<dbReference type="InterPro" id="IPR047057">
    <property type="entry name" value="MerR_fam"/>
</dbReference>
<evidence type="ECO:0000313" key="7">
    <source>
        <dbReference type="EMBL" id="TFW18433.1"/>
    </source>
</evidence>
<comment type="caution">
    <text evidence="7">The sequence shown here is derived from an EMBL/GenBank/DDBJ whole genome shotgun (WGS) entry which is preliminary data.</text>
</comment>
<dbReference type="PANTHER" id="PTHR30204">
    <property type="entry name" value="REDOX-CYCLING DRUG-SENSING TRANSCRIPTIONAL ACTIVATOR SOXR"/>
    <property type="match status" value="1"/>
</dbReference>
<dbReference type="SUPFAM" id="SSF46955">
    <property type="entry name" value="Putative DNA-binding domain"/>
    <property type="match status" value="1"/>
</dbReference>
<dbReference type="Pfam" id="PF13411">
    <property type="entry name" value="MerR_1"/>
    <property type="match status" value="1"/>
</dbReference>
<evidence type="ECO:0000259" key="6">
    <source>
        <dbReference type="PROSITE" id="PS51332"/>
    </source>
</evidence>
<dbReference type="PANTHER" id="PTHR30204:SF69">
    <property type="entry name" value="MERR-FAMILY TRANSCRIPTIONAL REGULATOR"/>
    <property type="match status" value="1"/>
</dbReference>
<dbReference type="EMBL" id="SPVF01000161">
    <property type="protein sequence ID" value="TFW18433.1"/>
    <property type="molecule type" value="Genomic_DNA"/>
</dbReference>
<dbReference type="Proteomes" id="UP000298438">
    <property type="component" value="Unassembled WGS sequence"/>
</dbReference>
<dbReference type="Pfam" id="PF02310">
    <property type="entry name" value="B12-binding"/>
    <property type="match status" value="1"/>
</dbReference>
<protein>
    <submittedName>
        <fullName evidence="7">MerR family transcriptional regulator</fullName>
    </submittedName>
</protein>
<dbReference type="InterPro" id="IPR036724">
    <property type="entry name" value="Cobalamin-bd_sf"/>
</dbReference>
<dbReference type="InterPro" id="IPR036594">
    <property type="entry name" value="Meth_synthase_dom"/>
</dbReference>
<evidence type="ECO:0000259" key="5">
    <source>
        <dbReference type="PROSITE" id="PS50937"/>
    </source>
</evidence>
<dbReference type="CDD" id="cd01104">
    <property type="entry name" value="HTH_MlrA-CarA"/>
    <property type="match status" value="1"/>
</dbReference>
<keyword evidence="3" id="KW-0238">DNA-binding</keyword>
<proteinExistence type="predicted"/>
<dbReference type="InterPro" id="IPR003759">
    <property type="entry name" value="Cbl-bd_cap"/>
</dbReference>
<dbReference type="AlphaFoldDB" id="A0A4Y9S9L9"/>
<gene>
    <name evidence="7" type="ORF">E4L96_12920</name>
</gene>
<dbReference type="Gene3D" id="1.10.1660.10">
    <property type="match status" value="1"/>
</dbReference>
<dbReference type="InterPro" id="IPR000551">
    <property type="entry name" value="MerR-type_HTH_dom"/>
</dbReference>
<dbReference type="PROSITE" id="PS51332">
    <property type="entry name" value="B12_BINDING"/>
    <property type="match status" value="1"/>
</dbReference>
<dbReference type="SMART" id="SM00422">
    <property type="entry name" value="HTH_MERR"/>
    <property type="match status" value="1"/>
</dbReference>
<dbReference type="SUPFAM" id="SSF52242">
    <property type="entry name" value="Cobalamin (vitamin B12)-binding domain"/>
    <property type="match status" value="1"/>
</dbReference>
<name>A0A4Y9S9L9_9BURK</name>
<dbReference type="Pfam" id="PF02607">
    <property type="entry name" value="B12-binding_2"/>
    <property type="match status" value="1"/>
</dbReference>
<dbReference type="PROSITE" id="PS50937">
    <property type="entry name" value="HTH_MERR_2"/>
    <property type="match status" value="1"/>
</dbReference>
<dbReference type="GO" id="GO:0046872">
    <property type="term" value="F:metal ion binding"/>
    <property type="evidence" value="ECO:0007669"/>
    <property type="project" value="InterPro"/>
</dbReference>
<dbReference type="GO" id="GO:0031419">
    <property type="term" value="F:cobalamin binding"/>
    <property type="evidence" value="ECO:0007669"/>
    <property type="project" value="InterPro"/>
</dbReference>
<sequence>MKDMDQLTISDVERECAIAKETLRVWERRYDFPKPQRDPHGERIYSREDVERLRLVKRLLDHGYRPGKIMHHPTSELAEMAAKFAPAAPPPPENLAELIGFIELLKAHRIPELRQRLGHAVEARGLRAFVLDVAAPLARMVGDAWEAGDIAVFEEHLFAEALESVLHAAIAAAAARAAHAAPSPRVLLTTVPVERHGIGLLMAEALLVLEGAHVLSLGVQTPLAEIVAAVRSQRADVVGLSFSLSTSVRATVENVTELRQRLGDAVEVWAGGASAAAARRHLAGVHVVGLDDIAGCVAIWRARHQAAG</sequence>
<accession>A0A4Y9S9L9</accession>
<evidence type="ECO:0000313" key="8">
    <source>
        <dbReference type="Proteomes" id="UP000298438"/>
    </source>
</evidence>
<evidence type="ECO:0000256" key="3">
    <source>
        <dbReference type="ARBA" id="ARBA00023125"/>
    </source>
</evidence>
<dbReference type="InterPro" id="IPR006158">
    <property type="entry name" value="Cobalamin-bd"/>
</dbReference>
<dbReference type="OrthoDB" id="9800334at2"/>
<dbReference type="Gene3D" id="1.10.1240.10">
    <property type="entry name" value="Methionine synthase domain"/>
    <property type="match status" value="1"/>
</dbReference>
<reference evidence="7 8" key="1">
    <citation type="submission" date="2019-03" db="EMBL/GenBank/DDBJ databases">
        <title>Draft Genome Sequence of Massilia arenosa sp. nov., a Novel Massilia Species Isolated from a Sandy-loam Maize Soil.</title>
        <authorList>
            <person name="Raths R."/>
            <person name="Peta V."/>
            <person name="Bucking H."/>
        </authorList>
    </citation>
    <scope>NUCLEOTIDE SEQUENCE [LARGE SCALE GENOMIC DNA]</scope>
    <source>
        <strain evidence="7 8">MC02</strain>
    </source>
</reference>
<dbReference type="GO" id="GO:0003700">
    <property type="term" value="F:DNA-binding transcription factor activity"/>
    <property type="evidence" value="ECO:0007669"/>
    <property type="project" value="InterPro"/>
</dbReference>
<keyword evidence="1" id="KW-0678">Repressor</keyword>
<keyword evidence="2" id="KW-0805">Transcription regulation</keyword>